<protein>
    <recommendedName>
        <fullName evidence="3">Cellulose biosynthesis protein BcsR</fullName>
    </recommendedName>
</protein>
<proteinExistence type="predicted"/>
<organism evidence="1 2">
    <name type="scientific">Zhongshania marina</name>
    <dbReference type="NCBI Taxonomy" id="2304603"/>
    <lineage>
        <taxon>Bacteria</taxon>
        <taxon>Pseudomonadati</taxon>
        <taxon>Pseudomonadota</taxon>
        <taxon>Gammaproteobacteria</taxon>
        <taxon>Cellvibrionales</taxon>
        <taxon>Spongiibacteraceae</taxon>
        <taxon>Zhongshania</taxon>
    </lineage>
</organism>
<comment type="caution">
    <text evidence="1">The sequence shown here is derived from an EMBL/GenBank/DDBJ whole genome shotgun (WGS) entry which is preliminary data.</text>
</comment>
<dbReference type="AlphaFoldDB" id="A0A2S4HEE2"/>
<accession>A0A2S4HEE2</accession>
<evidence type="ECO:0008006" key="3">
    <source>
        <dbReference type="Google" id="ProtNLM"/>
    </source>
</evidence>
<reference evidence="1" key="1">
    <citation type="submission" date="2018-01" db="EMBL/GenBank/DDBJ databases">
        <authorList>
            <person name="Yu X.-D."/>
        </authorList>
    </citation>
    <scope>NUCLEOTIDE SEQUENCE</scope>
    <source>
        <strain evidence="1">ZX-21</strain>
    </source>
</reference>
<gene>
    <name evidence="1" type="ORF">C0068_12535</name>
</gene>
<dbReference type="InterPro" id="IPR024487">
    <property type="entry name" value="CBP_BcsR"/>
</dbReference>
<evidence type="ECO:0000313" key="2">
    <source>
        <dbReference type="Proteomes" id="UP000237222"/>
    </source>
</evidence>
<sequence>MGIVVDGQRKLSEDVRAIYRAYALKDRQYVEVVELHRYQQIIRRWPLLAELHSKAKGANWFVGSNSNISAGGE</sequence>
<dbReference type="Proteomes" id="UP000237222">
    <property type="component" value="Unassembled WGS sequence"/>
</dbReference>
<name>A0A2S4HEE2_9GAMM</name>
<dbReference type="Pfam" id="PF10945">
    <property type="entry name" value="CBP_BcsR"/>
    <property type="match status" value="1"/>
</dbReference>
<dbReference type="EMBL" id="PQGG01000029">
    <property type="protein sequence ID" value="POP52355.1"/>
    <property type="molecule type" value="Genomic_DNA"/>
</dbReference>
<evidence type="ECO:0000313" key="1">
    <source>
        <dbReference type="EMBL" id="POP52355.1"/>
    </source>
</evidence>